<sequence length="213" mass="24402">MTQLKTQVLIDTWIKATWEEYLFAIENPAYEQARGYYFNGRMRLEMSPLGNPHSRDHAAVIGFLYLYASLRGLDLDVHDNCTYRKVGYDEAQPDVSFYMGSKAEIVPWEATIIDLNTYPAPDLVIEVAYSSLSDDKGEKRLLYESLGVGEYWIIDVKAAQIIAFKIENRGSYRIEQSQVFAGLEIALLEEALRRSRQMNHGKVSAWLLSQFQA</sequence>
<dbReference type="RefSeq" id="WP_046279646.1">
    <property type="nucleotide sequence ID" value="NZ_LATL02000083.1"/>
</dbReference>
<dbReference type="Gene3D" id="3.90.1570.10">
    <property type="entry name" value="tt1808, chain A"/>
    <property type="match status" value="1"/>
</dbReference>
<feature type="domain" description="Putative restriction endonuclease" evidence="1">
    <location>
        <begin position="18"/>
        <end position="195"/>
    </location>
</feature>
<dbReference type="AlphaFoldDB" id="A0A0F5YDY9"/>
<evidence type="ECO:0000313" key="3">
    <source>
        <dbReference type="Proteomes" id="UP000033607"/>
    </source>
</evidence>
<protein>
    <recommendedName>
        <fullName evidence="1">Putative restriction endonuclease domain-containing protein</fullName>
    </recommendedName>
</protein>
<dbReference type="InterPro" id="IPR008538">
    <property type="entry name" value="Uma2"/>
</dbReference>
<accession>A0A0F5YDY9</accession>
<dbReference type="InterPro" id="IPR012296">
    <property type="entry name" value="Nuclease_put_TT1808"/>
</dbReference>
<evidence type="ECO:0000259" key="1">
    <source>
        <dbReference type="Pfam" id="PF05685"/>
    </source>
</evidence>
<comment type="caution">
    <text evidence="2">The sequence shown here is derived from an EMBL/GenBank/DDBJ whole genome shotgun (WGS) entry which is preliminary data.</text>
</comment>
<gene>
    <name evidence="2" type="ORF">WN50_16425</name>
</gene>
<name>A0A0F5YDY9_9CYAN</name>
<dbReference type="SUPFAM" id="SSF52980">
    <property type="entry name" value="Restriction endonuclease-like"/>
    <property type="match status" value="1"/>
</dbReference>
<dbReference type="OrthoDB" id="459822at2"/>
<dbReference type="Proteomes" id="UP000033607">
    <property type="component" value="Unassembled WGS sequence"/>
</dbReference>
<dbReference type="CDD" id="cd06260">
    <property type="entry name" value="DUF820-like"/>
    <property type="match status" value="1"/>
</dbReference>
<dbReference type="PATRIC" id="fig|1637645.4.peg.1668"/>
<organism evidence="2 3">
    <name type="scientific">Limnoraphis robusta CS-951</name>
    <dbReference type="NCBI Taxonomy" id="1637645"/>
    <lineage>
        <taxon>Bacteria</taxon>
        <taxon>Bacillati</taxon>
        <taxon>Cyanobacteriota</taxon>
        <taxon>Cyanophyceae</taxon>
        <taxon>Oscillatoriophycideae</taxon>
        <taxon>Oscillatoriales</taxon>
        <taxon>Sirenicapillariaceae</taxon>
        <taxon>Limnoraphis</taxon>
    </lineage>
</organism>
<proteinExistence type="predicted"/>
<dbReference type="PANTHER" id="PTHR35400">
    <property type="entry name" value="SLR1083 PROTEIN"/>
    <property type="match status" value="1"/>
</dbReference>
<dbReference type="PANTHER" id="PTHR35400:SF1">
    <property type="entry name" value="SLR1083 PROTEIN"/>
    <property type="match status" value="1"/>
</dbReference>
<dbReference type="Pfam" id="PF05685">
    <property type="entry name" value="Uma2"/>
    <property type="match status" value="1"/>
</dbReference>
<dbReference type="InterPro" id="IPR011335">
    <property type="entry name" value="Restrct_endonuc-II-like"/>
</dbReference>
<dbReference type="EMBL" id="LATL02000083">
    <property type="protein sequence ID" value="KKD37066.1"/>
    <property type="molecule type" value="Genomic_DNA"/>
</dbReference>
<reference evidence="2 3" key="1">
    <citation type="submission" date="2015-06" db="EMBL/GenBank/DDBJ databases">
        <title>Draft genome assembly of filamentous brackish cyanobacterium Limnoraphis robusta strain CS-951.</title>
        <authorList>
            <person name="Willis A."/>
            <person name="Parks M."/>
            <person name="Burford M.A."/>
        </authorList>
    </citation>
    <scope>NUCLEOTIDE SEQUENCE [LARGE SCALE GENOMIC DNA]</scope>
    <source>
        <strain evidence="2 3">CS-951</strain>
    </source>
</reference>
<evidence type="ECO:0000313" key="2">
    <source>
        <dbReference type="EMBL" id="KKD37066.1"/>
    </source>
</evidence>